<evidence type="ECO:0000259" key="7">
    <source>
        <dbReference type="PROSITE" id="PS50112"/>
    </source>
</evidence>
<dbReference type="InterPro" id="IPR005467">
    <property type="entry name" value="His_kinase_dom"/>
</dbReference>
<evidence type="ECO:0000256" key="5">
    <source>
        <dbReference type="ARBA" id="ARBA00022777"/>
    </source>
</evidence>
<feature type="domain" description="Histidine kinase" evidence="6">
    <location>
        <begin position="331"/>
        <end position="543"/>
    </location>
</feature>
<keyword evidence="5" id="KW-0418">Kinase</keyword>
<evidence type="ECO:0000256" key="4">
    <source>
        <dbReference type="ARBA" id="ARBA00022679"/>
    </source>
</evidence>
<dbReference type="Gene3D" id="3.30.565.10">
    <property type="entry name" value="Histidine kinase-like ATPase, C-terminal domain"/>
    <property type="match status" value="1"/>
</dbReference>
<dbReference type="CDD" id="cd00130">
    <property type="entry name" value="PAS"/>
    <property type="match status" value="1"/>
</dbReference>
<dbReference type="EMBL" id="JBDKXB010000012">
    <property type="protein sequence ID" value="MEY6432876.1"/>
    <property type="molecule type" value="Genomic_DNA"/>
</dbReference>
<dbReference type="PROSITE" id="PS50109">
    <property type="entry name" value="HIS_KIN"/>
    <property type="match status" value="1"/>
</dbReference>
<dbReference type="RefSeq" id="WP_369667261.1">
    <property type="nucleotide sequence ID" value="NZ_JBDKXB010000012.1"/>
</dbReference>
<feature type="domain" description="PAC" evidence="8">
    <location>
        <begin position="120"/>
        <end position="174"/>
    </location>
</feature>
<dbReference type="NCBIfam" id="TIGR00229">
    <property type="entry name" value="sensory_box"/>
    <property type="match status" value="1"/>
</dbReference>
<evidence type="ECO:0000256" key="1">
    <source>
        <dbReference type="ARBA" id="ARBA00000085"/>
    </source>
</evidence>
<evidence type="ECO:0000259" key="6">
    <source>
        <dbReference type="PROSITE" id="PS50109"/>
    </source>
</evidence>
<dbReference type="InterPro" id="IPR035965">
    <property type="entry name" value="PAS-like_dom_sf"/>
</dbReference>
<dbReference type="InterPro" id="IPR014285">
    <property type="entry name" value="N_fixation_neg-reg_NifL"/>
</dbReference>
<evidence type="ECO:0000313" key="9">
    <source>
        <dbReference type="EMBL" id="MEY6432876.1"/>
    </source>
</evidence>
<comment type="catalytic activity">
    <reaction evidence="1">
        <text>ATP + protein L-histidine = ADP + protein N-phospho-L-histidine.</text>
        <dbReference type="EC" id="2.7.13.3"/>
    </reaction>
</comment>
<dbReference type="PROSITE" id="PS50112">
    <property type="entry name" value="PAS"/>
    <property type="match status" value="1"/>
</dbReference>
<evidence type="ECO:0000259" key="8">
    <source>
        <dbReference type="PROSITE" id="PS50113"/>
    </source>
</evidence>
<protein>
    <recommendedName>
        <fullName evidence="2">histidine kinase</fullName>
        <ecNumber evidence="2">2.7.13.3</ecNumber>
    </recommendedName>
</protein>
<dbReference type="Gene3D" id="3.30.450.20">
    <property type="entry name" value="PAS domain"/>
    <property type="match status" value="2"/>
</dbReference>
<dbReference type="Pfam" id="PF00989">
    <property type="entry name" value="PAS"/>
    <property type="match status" value="1"/>
</dbReference>
<organism evidence="9 10">
    <name type="scientific">Thioalkalicoccus limnaeus</name>
    <dbReference type="NCBI Taxonomy" id="120681"/>
    <lineage>
        <taxon>Bacteria</taxon>
        <taxon>Pseudomonadati</taxon>
        <taxon>Pseudomonadota</taxon>
        <taxon>Gammaproteobacteria</taxon>
        <taxon>Chromatiales</taxon>
        <taxon>Chromatiaceae</taxon>
        <taxon>Thioalkalicoccus</taxon>
    </lineage>
</organism>
<keyword evidence="3" id="KW-0597">Phosphoprotein</keyword>
<keyword evidence="4" id="KW-0808">Transferase</keyword>
<proteinExistence type="predicted"/>
<dbReference type="SUPFAM" id="SSF55785">
    <property type="entry name" value="PYP-like sensor domain (PAS domain)"/>
    <property type="match status" value="2"/>
</dbReference>
<dbReference type="PANTHER" id="PTHR43304">
    <property type="entry name" value="PHYTOCHROME-LIKE PROTEIN CPH1"/>
    <property type="match status" value="1"/>
</dbReference>
<dbReference type="SUPFAM" id="SSF55874">
    <property type="entry name" value="ATPase domain of HSP90 chaperone/DNA topoisomerase II/histidine kinase"/>
    <property type="match status" value="1"/>
</dbReference>
<dbReference type="InterPro" id="IPR013767">
    <property type="entry name" value="PAS_fold"/>
</dbReference>
<dbReference type="SMART" id="SM00387">
    <property type="entry name" value="HATPase_c"/>
    <property type="match status" value="1"/>
</dbReference>
<evidence type="ECO:0000256" key="3">
    <source>
        <dbReference type="ARBA" id="ARBA00022553"/>
    </source>
</evidence>
<dbReference type="PANTHER" id="PTHR43304:SF1">
    <property type="entry name" value="PAC DOMAIN-CONTAINING PROTEIN"/>
    <property type="match status" value="1"/>
</dbReference>
<gene>
    <name evidence="9" type="primary">nifL</name>
    <name evidence="9" type="ORF">ABC977_10695</name>
</gene>
<dbReference type="InterPro" id="IPR036890">
    <property type="entry name" value="HATPase_C_sf"/>
</dbReference>
<dbReference type="InterPro" id="IPR000700">
    <property type="entry name" value="PAS-assoc_C"/>
</dbReference>
<dbReference type="NCBIfam" id="TIGR02938">
    <property type="entry name" value="nifL_nitrog"/>
    <property type="match status" value="1"/>
</dbReference>
<dbReference type="InterPro" id="IPR052162">
    <property type="entry name" value="Sensor_kinase/Photoreceptor"/>
</dbReference>
<dbReference type="PRINTS" id="PR00344">
    <property type="entry name" value="BCTRLSENSOR"/>
</dbReference>
<dbReference type="EC" id="2.7.13.3" evidence="2"/>
<dbReference type="InterPro" id="IPR004358">
    <property type="entry name" value="Sig_transdc_His_kin-like_C"/>
</dbReference>
<sequence>MTAKGSSDPVQQMVANALAGFLAAPPPGTPPEVIEALTLAGDGVADPLPPRLFFEAVEQSPVAISITNAQAIILYANAAFEALTGYARAEVIGENESILSSNATPASVYQALWRTIKQKQTWTGTLVNRTKAGGDYLAELAISPVLDQDGAICYFLGIHRDVTRVHELEAALRQQKARVEAVLDAAPVVVVLLDDAGRLLLDNQEYRKLRGELGDREPIDLLRAALRKQAGFDPLEAALAERGFKDVEISLEVAGSGGPRWFACSGKPAHELEPSCRTFFGKEPAGERRLLLLANDITARRREIERAYLENLRARLAEQQLGHTMREALAAAIYQMQGPLNLIQAAAEMLKGGGGDPQVLSGLFQQISASGHKALATLQAALPEQPREAGLMVNINALLRQVLELETDQLLAAGIVVDWQPAHVLPEISGHKDQLRAMFKHLIDNAIQALNESGRTHRELRIATRVVDRSVEVVIQDNGPGIPSAQRYAVFEPFYIGWRHRRGRAGMGLPLTQEIVNQHGGSIEIDPEYHEGCRIRLYLTAVAED</sequence>
<dbReference type="Pfam" id="PF02518">
    <property type="entry name" value="HATPase_c"/>
    <property type="match status" value="1"/>
</dbReference>
<evidence type="ECO:0000313" key="10">
    <source>
        <dbReference type="Proteomes" id="UP001564408"/>
    </source>
</evidence>
<keyword evidence="10" id="KW-1185">Reference proteome</keyword>
<dbReference type="PROSITE" id="PS50113">
    <property type="entry name" value="PAC"/>
    <property type="match status" value="1"/>
</dbReference>
<accession>A0ABV4BEB9</accession>
<dbReference type="InterPro" id="IPR000014">
    <property type="entry name" value="PAS"/>
</dbReference>
<dbReference type="Proteomes" id="UP001564408">
    <property type="component" value="Unassembled WGS sequence"/>
</dbReference>
<evidence type="ECO:0000256" key="2">
    <source>
        <dbReference type="ARBA" id="ARBA00012438"/>
    </source>
</evidence>
<dbReference type="SMART" id="SM00091">
    <property type="entry name" value="PAS"/>
    <property type="match status" value="2"/>
</dbReference>
<feature type="domain" description="PAS" evidence="7">
    <location>
        <begin position="49"/>
        <end position="95"/>
    </location>
</feature>
<name>A0ABV4BEB9_9GAMM</name>
<comment type="caution">
    <text evidence="9">The sequence shown here is derived from an EMBL/GenBank/DDBJ whole genome shotgun (WGS) entry which is preliminary data.</text>
</comment>
<reference evidence="9 10" key="1">
    <citation type="submission" date="2024-05" db="EMBL/GenBank/DDBJ databases">
        <title>Genome Sequence and Characterization of the New Strain Purple Sulfur Bacterium of Genus Thioalkalicoccus.</title>
        <authorList>
            <person name="Bryantseva I.A."/>
            <person name="Kyndt J.A."/>
            <person name="Imhoff J.F."/>
        </authorList>
    </citation>
    <scope>NUCLEOTIDE SEQUENCE [LARGE SCALE GENOMIC DNA]</scope>
    <source>
        <strain evidence="9 10">Um2</strain>
    </source>
</reference>
<dbReference type="InterPro" id="IPR003594">
    <property type="entry name" value="HATPase_dom"/>
</dbReference>
<dbReference type="CDD" id="cd00075">
    <property type="entry name" value="HATPase"/>
    <property type="match status" value="1"/>
</dbReference>